<dbReference type="HOGENOM" id="CLU_2815151_0_0_1"/>
<organism evidence="3">
    <name type="scientific">Drosophila persimilis</name>
    <name type="common">Fruit fly</name>
    <dbReference type="NCBI Taxonomy" id="7234"/>
    <lineage>
        <taxon>Eukaryota</taxon>
        <taxon>Metazoa</taxon>
        <taxon>Ecdysozoa</taxon>
        <taxon>Arthropoda</taxon>
        <taxon>Hexapoda</taxon>
        <taxon>Insecta</taxon>
        <taxon>Pterygota</taxon>
        <taxon>Neoptera</taxon>
        <taxon>Endopterygota</taxon>
        <taxon>Diptera</taxon>
        <taxon>Brachycera</taxon>
        <taxon>Muscomorpha</taxon>
        <taxon>Ephydroidea</taxon>
        <taxon>Drosophilidae</taxon>
        <taxon>Drosophila</taxon>
        <taxon>Sophophora</taxon>
    </lineage>
</organism>
<dbReference type="EMBL" id="CH479179">
    <property type="protein sequence ID" value="EDW24186.1"/>
    <property type="molecule type" value="Genomic_DNA"/>
</dbReference>
<accession>B4G2Z1</accession>
<dbReference type="Proteomes" id="UP000008744">
    <property type="component" value="Unassembled WGS sequence"/>
</dbReference>
<evidence type="ECO:0000256" key="1">
    <source>
        <dbReference type="SAM" id="MobiDB-lite"/>
    </source>
</evidence>
<dbReference type="AlphaFoldDB" id="B4G2Z1"/>
<gene>
    <name evidence="2" type="primary">Dper\GL23523</name>
    <name evidence="2" type="ORF">Dper_GL23523</name>
</gene>
<protein>
    <submittedName>
        <fullName evidence="2">GL23523</fullName>
    </submittedName>
</protein>
<keyword evidence="3" id="KW-1185">Reference proteome</keyword>
<proteinExistence type="predicted"/>
<sequence length="67" mass="7760">MVAGCWLDPSIVARRMESEATLSMYMYSRRVSRTRERGFSTPFHKSTRQLLSSRRATSMRRATASDQ</sequence>
<name>B4G2Z1_DROPE</name>
<evidence type="ECO:0000313" key="2">
    <source>
        <dbReference type="EMBL" id="EDW24186.1"/>
    </source>
</evidence>
<reference evidence="2 3" key="1">
    <citation type="journal article" date="2007" name="Nature">
        <title>Evolution of genes and genomes on the Drosophila phylogeny.</title>
        <authorList>
            <consortium name="Drosophila 12 Genomes Consortium"/>
            <person name="Clark A.G."/>
            <person name="Eisen M.B."/>
            <person name="Smith D.R."/>
            <person name="Bergman C.M."/>
            <person name="Oliver B."/>
            <person name="Markow T.A."/>
            <person name="Kaufman T.C."/>
            <person name="Kellis M."/>
            <person name="Gelbart W."/>
            <person name="Iyer V.N."/>
            <person name="Pollard D.A."/>
            <person name="Sackton T.B."/>
            <person name="Larracuente A.M."/>
            <person name="Singh N.D."/>
            <person name="Abad J.P."/>
            <person name="Abt D.N."/>
            <person name="Adryan B."/>
            <person name="Aguade M."/>
            <person name="Akashi H."/>
            <person name="Anderson W.W."/>
            <person name="Aquadro C.F."/>
            <person name="Ardell D.H."/>
            <person name="Arguello R."/>
            <person name="Artieri C.G."/>
            <person name="Barbash D.A."/>
            <person name="Barker D."/>
            <person name="Barsanti P."/>
            <person name="Batterham P."/>
            <person name="Batzoglou S."/>
            <person name="Begun D."/>
            <person name="Bhutkar A."/>
            <person name="Blanco E."/>
            <person name="Bosak S.A."/>
            <person name="Bradley R.K."/>
            <person name="Brand A.D."/>
            <person name="Brent M.R."/>
            <person name="Brooks A.N."/>
            <person name="Brown R.H."/>
            <person name="Butlin R.K."/>
            <person name="Caggese C."/>
            <person name="Calvi B.R."/>
            <person name="Bernardo de Carvalho A."/>
            <person name="Caspi A."/>
            <person name="Castrezana S."/>
            <person name="Celniker S.E."/>
            <person name="Chang J.L."/>
            <person name="Chapple C."/>
            <person name="Chatterji S."/>
            <person name="Chinwalla A."/>
            <person name="Civetta A."/>
            <person name="Clifton S.W."/>
            <person name="Comeron J.M."/>
            <person name="Costello J.C."/>
            <person name="Coyne J.A."/>
            <person name="Daub J."/>
            <person name="David R.G."/>
            <person name="Delcher A.L."/>
            <person name="Delehaunty K."/>
            <person name="Do C.B."/>
            <person name="Ebling H."/>
            <person name="Edwards K."/>
            <person name="Eickbush T."/>
            <person name="Evans J.D."/>
            <person name="Filipski A."/>
            <person name="Findeiss S."/>
            <person name="Freyhult E."/>
            <person name="Fulton L."/>
            <person name="Fulton R."/>
            <person name="Garcia A.C."/>
            <person name="Gardiner A."/>
            <person name="Garfield D.A."/>
            <person name="Garvin B.E."/>
            <person name="Gibson G."/>
            <person name="Gilbert D."/>
            <person name="Gnerre S."/>
            <person name="Godfrey J."/>
            <person name="Good R."/>
            <person name="Gotea V."/>
            <person name="Gravely B."/>
            <person name="Greenberg A.J."/>
            <person name="Griffiths-Jones S."/>
            <person name="Gross S."/>
            <person name="Guigo R."/>
            <person name="Gustafson E.A."/>
            <person name="Haerty W."/>
            <person name="Hahn M.W."/>
            <person name="Halligan D.L."/>
            <person name="Halpern A.L."/>
            <person name="Halter G.M."/>
            <person name="Han M.V."/>
            <person name="Heger A."/>
            <person name="Hillier L."/>
            <person name="Hinrichs A.S."/>
            <person name="Holmes I."/>
            <person name="Hoskins R.A."/>
            <person name="Hubisz M.J."/>
            <person name="Hultmark D."/>
            <person name="Huntley M.A."/>
            <person name="Jaffe D.B."/>
            <person name="Jagadeeshan S."/>
            <person name="Jeck W.R."/>
            <person name="Johnson J."/>
            <person name="Jones C.D."/>
            <person name="Jordan W.C."/>
            <person name="Karpen G.H."/>
            <person name="Kataoka E."/>
            <person name="Keightley P.D."/>
            <person name="Kheradpour P."/>
            <person name="Kirkness E.F."/>
            <person name="Koerich L.B."/>
            <person name="Kristiansen K."/>
            <person name="Kudrna D."/>
            <person name="Kulathinal R.J."/>
            <person name="Kumar S."/>
            <person name="Kwok R."/>
            <person name="Lander E."/>
            <person name="Langley C.H."/>
            <person name="Lapoint R."/>
            <person name="Lazzaro B.P."/>
            <person name="Lee S.J."/>
            <person name="Levesque L."/>
            <person name="Li R."/>
            <person name="Lin C.F."/>
            <person name="Lin M.F."/>
            <person name="Lindblad-Toh K."/>
            <person name="Llopart A."/>
            <person name="Long M."/>
            <person name="Low L."/>
            <person name="Lozovsky E."/>
            <person name="Lu J."/>
            <person name="Luo M."/>
            <person name="Machado C.A."/>
            <person name="Makalowski W."/>
            <person name="Marzo M."/>
            <person name="Matsuda M."/>
            <person name="Matzkin L."/>
            <person name="McAllister B."/>
            <person name="McBride C.S."/>
            <person name="McKernan B."/>
            <person name="McKernan K."/>
            <person name="Mendez-Lago M."/>
            <person name="Minx P."/>
            <person name="Mollenhauer M.U."/>
            <person name="Montooth K."/>
            <person name="Mount S.M."/>
            <person name="Mu X."/>
            <person name="Myers E."/>
            <person name="Negre B."/>
            <person name="Newfeld S."/>
            <person name="Nielsen R."/>
            <person name="Noor M.A."/>
            <person name="O'Grady P."/>
            <person name="Pachter L."/>
            <person name="Papaceit M."/>
            <person name="Parisi M.J."/>
            <person name="Parisi M."/>
            <person name="Parts L."/>
            <person name="Pedersen J.S."/>
            <person name="Pesole G."/>
            <person name="Phillippy A.M."/>
            <person name="Ponting C.P."/>
            <person name="Pop M."/>
            <person name="Porcelli D."/>
            <person name="Powell J.R."/>
            <person name="Prohaska S."/>
            <person name="Pruitt K."/>
            <person name="Puig M."/>
            <person name="Quesneville H."/>
            <person name="Ram K.R."/>
            <person name="Rand D."/>
            <person name="Rasmussen M.D."/>
            <person name="Reed L.K."/>
            <person name="Reenan R."/>
            <person name="Reily A."/>
            <person name="Remington K.A."/>
            <person name="Rieger T.T."/>
            <person name="Ritchie M.G."/>
            <person name="Robin C."/>
            <person name="Rogers Y.H."/>
            <person name="Rohde C."/>
            <person name="Rozas J."/>
            <person name="Rubenfield M.J."/>
            <person name="Ruiz A."/>
            <person name="Russo S."/>
            <person name="Salzberg S.L."/>
            <person name="Sanchez-Gracia A."/>
            <person name="Saranga D.J."/>
            <person name="Sato H."/>
            <person name="Schaeffer S.W."/>
            <person name="Schatz M.C."/>
            <person name="Schlenke T."/>
            <person name="Schwartz R."/>
            <person name="Segarra C."/>
            <person name="Singh R.S."/>
            <person name="Sirot L."/>
            <person name="Sirota M."/>
            <person name="Sisneros N.B."/>
            <person name="Smith C.D."/>
            <person name="Smith T.F."/>
            <person name="Spieth J."/>
            <person name="Stage D.E."/>
            <person name="Stark A."/>
            <person name="Stephan W."/>
            <person name="Strausberg R.L."/>
            <person name="Strempel S."/>
            <person name="Sturgill D."/>
            <person name="Sutton G."/>
            <person name="Sutton G.G."/>
            <person name="Tao W."/>
            <person name="Teichmann S."/>
            <person name="Tobari Y.N."/>
            <person name="Tomimura Y."/>
            <person name="Tsolas J.M."/>
            <person name="Valente V.L."/>
            <person name="Venter E."/>
            <person name="Venter J.C."/>
            <person name="Vicario S."/>
            <person name="Vieira F.G."/>
            <person name="Vilella A.J."/>
            <person name="Villasante A."/>
            <person name="Walenz B."/>
            <person name="Wang J."/>
            <person name="Wasserman M."/>
            <person name="Watts T."/>
            <person name="Wilson D."/>
            <person name="Wilson R.K."/>
            <person name="Wing R.A."/>
            <person name="Wolfner M.F."/>
            <person name="Wong A."/>
            <person name="Wong G.K."/>
            <person name="Wu C.I."/>
            <person name="Wu G."/>
            <person name="Yamamoto D."/>
            <person name="Yang H.P."/>
            <person name="Yang S.P."/>
            <person name="Yorke J.A."/>
            <person name="Yoshida K."/>
            <person name="Zdobnov E."/>
            <person name="Zhang P."/>
            <person name="Zhang Y."/>
            <person name="Zimin A.V."/>
            <person name="Baldwin J."/>
            <person name="Abdouelleil A."/>
            <person name="Abdulkadir J."/>
            <person name="Abebe A."/>
            <person name="Abera B."/>
            <person name="Abreu J."/>
            <person name="Acer S.C."/>
            <person name="Aftuck L."/>
            <person name="Alexander A."/>
            <person name="An P."/>
            <person name="Anderson E."/>
            <person name="Anderson S."/>
            <person name="Arachi H."/>
            <person name="Azer M."/>
            <person name="Bachantsang P."/>
            <person name="Barry A."/>
            <person name="Bayul T."/>
            <person name="Berlin A."/>
            <person name="Bessette D."/>
            <person name="Bloom T."/>
            <person name="Blye J."/>
            <person name="Boguslavskiy L."/>
            <person name="Bonnet C."/>
            <person name="Boukhgalter B."/>
            <person name="Bourzgui I."/>
            <person name="Brown A."/>
            <person name="Cahill P."/>
            <person name="Channer S."/>
            <person name="Cheshatsang Y."/>
            <person name="Chuda L."/>
            <person name="Citroen M."/>
            <person name="Collymore A."/>
            <person name="Cooke P."/>
            <person name="Costello M."/>
            <person name="D'Aco K."/>
            <person name="Daza R."/>
            <person name="De Haan G."/>
            <person name="DeGray S."/>
            <person name="DeMaso C."/>
            <person name="Dhargay N."/>
            <person name="Dooley K."/>
            <person name="Dooley E."/>
            <person name="Doricent M."/>
            <person name="Dorje P."/>
            <person name="Dorjee K."/>
            <person name="Dupes A."/>
            <person name="Elong R."/>
            <person name="Falk J."/>
            <person name="Farina A."/>
            <person name="Faro S."/>
            <person name="Ferguson D."/>
            <person name="Fisher S."/>
            <person name="Foley C.D."/>
            <person name="Franke A."/>
            <person name="Friedrich D."/>
            <person name="Gadbois L."/>
            <person name="Gearin G."/>
            <person name="Gearin C.R."/>
            <person name="Giannoukos G."/>
            <person name="Goode T."/>
            <person name="Graham J."/>
            <person name="Grandbois E."/>
            <person name="Grewal S."/>
            <person name="Gyaltsen K."/>
            <person name="Hafez N."/>
            <person name="Hagos B."/>
            <person name="Hall J."/>
            <person name="Henson C."/>
            <person name="Hollinger A."/>
            <person name="Honan T."/>
            <person name="Huard M.D."/>
            <person name="Hughes L."/>
            <person name="Hurhula B."/>
            <person name="Husby M.E."/>
            <person name="Kamat A."/>
            <person name="Kanga B."/>
            <person name="Kashin S."/>
            <person name="Khazanovich D."/>
            <person name="Kisner P."/>
            <person name="Lance K."/>
            <person name="Lara M."/>
            <person name="Lee W."/>
            <person name="Lennon N."/>
            <person name="Letendre F."/>
            <person name="LeVine R."/>
            <person name="Lipovsky A."/>
            <person name="Liu X."/>
            <person name="Liu J."/>
            <person name="Liu S."/>
            <person name="Lokyitsang T."/>
            <person name="Lokyitsang Y."/>
            <person name="Lubonja R."/>
            <person name="Lui A."/>
            <person name="MacDonald P."/>
            <person name="Magnisalis V."/>
            <person name="Maru K."/>
            <person name="Matthews C."/>
            <person name="McCusker W."/>
            <person name="McDonough S."/>
            <person name="Mehta T."/>
            <person name="Meldrim J."/>
            <person name="Meneus L."/>
            <person name="Mihai O."/>
            <person name="Mihalev A."/>
            <person name="Mihova T."/>
            <person name="Mittelman R."/>
            <person name="Mlenga V."/>
            <person name="Montmayeur A."/>
            <person name="Mulrain L."/>
            <person name="Navidi A."/>
            <person name="Naylor J."/>
            <person name="Negash T."/>
            <person name="Nguyen T."/>
            <person name="Nguyen N."/>
            <person name="Nicol R."/>
            <person name="Norbu C."/>
            <person name="Norbu N."/>
            <person name="Novod N."/>
            <person name="O'Neill B."/>
            <person name="Osman S."/>
            <person name="Markiewicz E."/>
            <person name="Oyono O.L."/>
            <person name="Patti C."/>
            <person name="Phunkhang P."/>
            <person name="Pierre F."/>
            <person name="Priest M."/>
            <person name="Raghuraman S."/>
            <person name="Rege F."/>
            <person name="Reyes R."/>
            <person name="Rise C."/>
            <person name="Rogov P."/>
            <person name="Ross K."/>
            <person name="Ryan E."/>
            <person name="Settipalli S."/>
            <person name="Shea T."/>
            <person name="Sherpa N."/>
            <person name="Shi L."/>
            <person name="Shih D."/>
            <person name="Sparrow T."/>
            <person name="Spaulding J."/>
            <person name="Stalker J."/>
            <person name="Stange-Thomann N."/>
            <person name="Stavropoulos S."/>
            <person name="Stone C."/>
            <person name="Strader C."/>
            <person name="Tesfaye S."/>
            <person name="Thomson T."/>
            <person name="Thoulutsang Y."/>
            <person name="Thoulutsang D."/>
            <person name="Topham K."/>
            <person name="Topping I."/>
            <person name="Tsamla T."/>
            <person name="Vassiliev H."/>
            <person name="Vo A."/>
            <person name="Wangchuk T."/>
            <person name="Wangdi T."/>
            <person name="Weiand M."/>
            <person name="Wilkinson J."/>
            <person name="Wilson A."/>
            <person name="Yadav S."/>
            <person name="Young G."/>
            <person name="Yu Q."/>
            <person name="Zembek L."/>
            <person name="Zhong D."/>
            <person name="Zimmer A."/>
            <person name="Zwirko Z."/>
            <person name="Jaffe D.B."/>
            <person name="Alvarez P."/>
            <person name="Brockman W."/>
            <person name="Butler J."/>
            <person name="Chin C."/>
            <person name="Gnerre S."/>
            <person name="Grabherr M."/>
            <person name="Kleber M."/>
            <person name="Mauceli E."/>
            <person name="MacCallum I."/>
        </authorList>
    </citation>
    <scope>NUCLEOTIDE SEQUENCE [LARGE SCALE GENOMIC DNA]</scope>
    <source>
        <strain evidence="3">MSH-3 / Tucson 14011-0111.49</strain>
    </source>
</reference>
<evidence type="ECO:0000313" key="3">
    <source>
        <dbReference type="Proteomes" id="UP000008744"/>
    </source>
</evidence>
<feature type="compositionally biased region" description="Low complexity" evidence="1">
    <location>
        <begin position="52"/>
        <end position="67"/>
    </location>
</feature>
<feature type="region of interest" description="Disordered" evidence="1">
    <location>
        <begin position="35"/>
        <end position="67"/>
    </location>
</feature>